<dbReference type="Gene3D" id="1.10.510.10">
    <property type="entry name" value="Transferase(Phosphotransferase) domain 1"/>
    <property type="match status" value="1"/>
</dbReference>
<comment type="catalytic activity">
    <reaction evidence="12">
        <text>[DNA-directed RNA polymerase] + ATP = phospho-[DNA-directed RNA polymerase] + ADP + H(+)</text>
        <dbReference type="Rhea" id="RHEA:10216"/>
        <dbReference type="Rhea" id="RHEA-COMP:11321"/>
        <dbReference type="Rhea" id="RHEA-COMP:11322"/>
        <dbReference type="ChEBI" id="CHEBI:15378"/>
        <dbReference type="ChEBI" id="CHEBI:30616"/>
        <dbReference type="ChEBI" id="CHEBI:43176"/>
        <dbReference type="ChEBI" id="CHEBI:68546"/>
        <dbReference type="ChEBI" id="CHEBI:456216"/>
        <dbReference type="EC" id="2.7.11.23"/>
    </reaction>
</comment>
<evidence type="ECO:0000313" key="16">
    <source>
        <dbReference type="EMBL" id="ODQ81001.1"/>
    </source>
</evidence>
<dbReference type="PANTHER" id="PTHR24056:SF546">
    <property type="entry name" value="CYCLIN-DEPENDENT KINASE 12"/>
    <property type="match status" value="1"/>
</dbReference>
<dbReference type="EC" id="2.7.11.23" evidence="2"/>
<dbReference type="GO" id="GO:0031124">
    <property type="term" value="P:mRNA 3'-end processing"/>
    <property type="evidence" value="ECO:0007669"/>
    <property type="project" value="EnsemblFungi"/>
</dbReference>
<feature type="domain" description="Protein kinase" evidence="15">
    <location>
        <begin position="1"/>
        <end position="260"/>
    </location>
</feature>
<dbReference type="PROSITE" id="PS50011">
    <property type="entry name" value="PROTEIN_KINASE_DOM"/>
    <property type="match status" value="1"/>
</dbReference>
<keyword evidence="17" id="KW-1185">Reference proteome</keyword>
<keyword evidence="7" id="KW-0418">Kinase</keyword>
<dbReference type="GO" id="GO:0032968">
    <property type="term" value="P:positive regulation of transcription elongation by RNA polymerase II"/>
    <property type="evidence" value="ECO:0007669"/>
    <property type="project" value="TreeGrafter"/>
</dbReference>
<dbReference type="GO" id="GO:0030332">
    <property type="term" value="F:cyclin binding"/>
    <property type="evidence" value="ECO:0007669"/>
    <property type="project" value="TreeGrafter"/>
</dbReference>
<dbReference type="InterPro" id="IPR008271">
    <property type="entry name" value="Ser/Thr_kinase_AS"/>
</dbReference>
<evidence type="ECO:0000256" key="10">
    <source>
        <dbReference type="ARBA" id="ARBA00047811"/>
    </source>
</evidence>
<keyword evidence="6" id="KW-0547">Nucleotide-binding</keyword>
<dbReference type="RefSeq" id="XP_018986329.1">
    <property type="nucleotide sequence ID" value="XM_019130764.1"/>
</dbReference>
<dbReference type="GO" id="GO:0045903">
    <property type="term" value="P:positive regulation of translational fidelity"/>
    <property type="evidence" value="ECO:0007669"/>
    <property type="project" value="EnsemblFungi"/>
</dbReference>
<dbReference type="GO" id="GO:0006413">
    <property type="term" value="P:translational initiation"/>
    <property type="evidence" value="ECO:0007669"/>
    <property type="project" value="EnsemblFungi"/>
</dbReference>
<dbReference type="GO" id="GO:0008353">
    <property type="term" value="F:RNA polymerase II CTD heptapeptide repeat kinase activity"/>
    <property type="evidence" value="ECO:0007669"/>
    <property type="project" value="UniProtKB-EC"/>
</dbReference>
<keyword evidence="8" id="KW-0067">ATP-binding</keyword>
<dbReference type="PROSITE" id="PS00108">
    <property type="entry name" value="PROTEIN_KINASE_ST"/>
    <property type="match status" value="1"/>
</dbReference>
<dbReference type="OrthoDB" id="204883at2759"/>
<dbReference type="Gene3D" id="3.30.200.20">
    <property type="entry name" value="Phosphorylase Kinase, domain 1"/>
    <property type="match status" value="1"/>
</dbReference>
<dbReference type="PANTHER" id="PTHR24056">
    <property type="entry name" value="CELL DIVISION PROTEIN KINASE"/>
    <property type="match status" value="1"/>
</dbReference>
<dbReference type="EC" id="2.7.11.22" evidence="3"/>
<feature type="region of interest" description="Disordered" evidence="14">
    <location>
        <begin position="282"/>
        <end position="317"/>
    </location>
</feature>
<dbReference type="InterPro" id="IPR011009">
    <property type="entry name" value="Kinase-like_dom_sf"/>
</dbReference>
<organism evidence="16 17">
    <name type="scientific">Babjeviella inositovora NRRL Y-12698</name>
    <dbReference type="NCBI Taxonomy" id="984486"/>
    <lineage>
        <taxon>Eukaryota</taxon>
        <taxon>Fungi</taxon>
        <taxon>Dikarya</taxon>
        <taxon>Ascomycota</taxon>
        <taxon>Saccharomycotina</taxon>
        <taxon>Pichiomycetes</taxon>
        <taxon>Serinales incertae sedis</taxon>
        <taxon>Babjeviella</taxon>
    </lineage>
</organism>
<dbReference type="GeneID" id="30148617"/>
<dbReference type="SUPFAM" id="SSF56112">
    <property type="entry name" value="Protein kinase-like (PK-like)"/>
    <property type="match status" value="1"/>
</dbReference>
<evidence type="ECO:0000256" key="1">
    <source>
        <dbReference type="ARBA" id="ARBA00006485"/>
    </source>
</evidence>
<evidence type="ECO:0000256" key="11">
    <source>
        <dbReference type="ARBA" id="ARBA00048367"/>
    </source>
</evidence>
<protein>
    <recommendedName>
        <fullName evidence="9">Serine/threonine-protein kinase BUR1</fullName>
        <ecNumber evidence="3">2.7.11.22</ecNumber>
        <ecNumber evidence="2">2.7.11.23</ecNumber>
    </recommendedName>
    <alternativeName>
        <fullName evidence="13">Serine/threonine-protein kinase bur1</fullName>
    </alternativeName>
</protein>
<keyword evidence="5" id="KW-0808">Transferase</keyword>
<proteinExistence type="inferred from homology"/>
<evidence type="ECO:0000256" key="14">
    <source>
        <dbReference type="SAM" id="MobiDB-lite"/>
    </source>
</evidence>
<dbReference type="GO" id="GO:0070692">
    <property type="term" value="C:CTDK-1 complex"/>
    <property type="evidence" value="ECO:0007669"/>
    <property type="project" value="EnsemblFungi"/>
</dbReference>
<evidence type="ECO:0000256" key="7">
    <source>
        <dbReference type="ARBA" id="ARBA00022777"/>
    </source>
</evidence>
<gene>
    <name evidence="16" type="ORF">BABINDRAFT_170710</name>
</gene>
<dbReference type="InterPro" id="IPR000719">
    <property type="entry name" value="Prot_kinase_dom"/>
</dbReference>
<evidence type="ECO:0000313" key="17">
    <source>
        <dbReference type="Proteomes" id="UP000094336"/>
    </source>
</evidence>
<evidence type="ECO:0000259" key="15">
    <source>
        <dbReference type="PROSITE" id="PS50011"/>
    </source>
</evidence>
<comment type="catalytic activity">
    <reaction evidence="11">
        <text>L-seryl-[protein] + ATP = O-phospho-L-seryl-[protein] + ADP + H(+)</text>
        <dbReference type="Rhea" id="RHEA:17989"/>
        <dbReference type="Rhea" id="RHEA-COMP:9863"/>
        <dbReference type="Rhea" id="RHEA-COMP:11604"/>
        <dbReference type="ChEBI" id="CHEBI:15378"/>
        <dbReference type="ChEBI" id="CHEBI:29999"/>
        <dbReference type="ChEBI" id="CHEBI:30616"/>
        <dbReference type="ChEBI" id="CHEBI:83421"/>
        <dbReference type="ChEBI" id="CHEBI:456216"/>
        <dbReference type="EC" id="2.7.11.22"/>
    </reaction>
</comment>
<dbReference type="CDD" id="cd07840">
    <property type="entry name" value="STKc_CDK9_like"/>
    <property type="match status" value="1"/>
</dbReference>
<comment type="catalytic activity">
    <reaction evidence="10">
        <text>L-threonyl-[protein] + ATP = O-phospho-L-threonyl-[protein] + ADP + H(+)</text>
        <dbReference type="Rhea" id="RHEA:46608"/>
        <dbReference type="Rhea" id="RHEA-COMP:11060"/>
        <dbReference type="Rhea" id="RHEA-COMP:11605"/>
        <dbReference type="ChEBI" id="CHEBI:15378"/>
        <dbReference type="ChEBI" id="CHEBI:30013"/>
        <dbReference type="ChEBI" id="CHEBI:30616"/>
        <dbReference type="ChEBI" id="CHEBI:61977"/>
        <dbReference type="ChEBI" id="CHEBI:456216"/>
        <dbReference type="EC" id="2.7.11.22"/>
    </reaction>
</comment>
<dbReference type="AlphaFoldDB" id="A0A1E3QTI7"/>
<keyword evidence="4" id="KW-0723">Serine/threonine-protein kinase</keyword>
<dbReference type="EMBL" id="KV454428">
    <property type="protein sequence ID" value="ODQ81001.1"/>
    <property type="molecule type" value="Genomic_DNA"/>
</dbReference>
<dbReference type="InterPro" id="IPR050108">
    <property type="entry name" value="CDK"/>
</dbReference>
<dbReference type="GO" id="GO:0004693">
    <property type="term" value="F:cyclin-dependent protein serine/threonine kinase activity"/>
    <property type="evidence" value="ECO:0007669"/>
    <property type="project" value="UniProtKB-EC"/>
</dbReference>
<dbReference type="Pfam" id="PF00069">
    <property type="entry name" value="Pkinase"/>
    <property type="match status" value="1"/>
</dbReference>
<evidence type="ECO:0000256" key="13">
    <source>
        <dbReference type="ARBA" id="ARBA00073250"/>
    </source>
</evidence>
<dbReference type="GO" id="GO:0005524">
    <property type="term" value="F:ATP binding"/>
    <property type="evidence" value="ECO:0007669"/>
    <property type="project" value="UniProtKB-KW"/>
</dbReference>
<evidence type="ECO:0000256" key="6">
    <source>
        <dbReference type="ARBA" id="ARBA00022741"/>
    </source>
</evidence>
<evidence type="ECO:0000256" key="2">
    <source>
        <dbReference type="ARBA" id="ARBA00012409"/>
    </source>
</evidence>
<dbReference type="STRING" id="984486.A0A1E3QTI7"/>
<comment type="similarity">
    <text evidence="1">Belongs to the protein kinase superfamily. CMGC Ser/Thr protein kinase family. CDC2/CDKX subfamily.</text>
</comment>
<accession>A0A1E3QTI7</accession>
<reference evidence="17" key="1">
    <citation type="submission" date="2016-05" db="EMBL/GenBank/DDBJ databases">
        <title>Comparative genomics of biotechnologically important yeasts.</title>
        <authorList>
            <consortium name="DOE Joint Genome Institute"/>
            <person name="Riley R."/>
            <person name="Haridas S."/>
            <person name="Wolfe K.H."/>
            <person name="Lopes M.R."/>
            <person name="Hittinger C.T."/>
            <person name="Goker M."/>
            <person name="Salamov A."/>
            <person name="Wisecaver J."/>
            <person name="Long T.M."/>
            <person name="Aerts A.L."/>
            <person name="Barry K."/>
            <person name="Choi C."/>
            <person name="Clum A."/>
            <person name="Coughlan A.Y."/>
            <person name="Deshpande S."/>
            <person name="Douglass A.P."/>
            <person name="Hanson S.J."/>
            <person name="Klenk H.-P."/>
            <person name="Labutti K."/>
            <person name="Lapidus A."/>
            <person name="Lindquist E."/>
            <person name="Lipzen A."/>
            <person name="Meier-Kolthoff J.P."/>
            <person name="Ohm R.A."/>
            <person name="Otillar R.P."/>
            <person name="Pangilinan J."/>
            <person name="Peng Y."/>
            <person name="Rokas A."/>
            <person name="Rosa C.A."/>
            <person name="Scheuner C."/>
            <person name="Sibirny A.A."/>
            <person name="Slot J.C."/>
            <person name="Stielow J.B."/>
            <person name="Sun H."/>
            <person name="Kurtzman C.P."/>
            <person name="Blackwell M."/>
            <person name="Grigoriev I.V."/>
            <person name="Jeffries T.W."/>
        </authorList>
    </citation>
    <scope>NUCLEOTIDE SEQUENCE [LARGE SCALE GENOMIC DNA]</scope>
    <source>
        <strain evidence="17">NRRL Y-12698</strain>
    </source>
</reference>
<dbReference type="GO" id="GO:0045943">
    <property type="term" value="P:positive regulation of transcription by RNA polymerase I"/>
    <property type="evidence" value="ECO:0007669"/>
    <property type="project" value="EnsemblFungi"/>
</dbReference>
<dbReference type="SMART" id="SM00220">
    <property type="entry name" value="S_TKc"/>
    <property type="match status" value="1"/>
</dbReference>
<evidence type="ECO:0000256" key="5">
    <source>
        <dbReference type="ARBA" id="ARBA00022679"/>
    </source>
</evidence>
<sequence>MKRLRLESEKEGFPITAIREIRLLQSFHHPNVVGLLEMMVEGSRVYMNFDYMDHDLSGVLNHPNLSISDAHRKFLFKQLMEGLAYLHSKRVIHRDIKASNILLDSIGRLKIADFGLARTMKFVKPGESPDYTNRVITLWYRPPELLLGSTDYGREVDIWGVGCLLVELFNKKAIFPGEDEISQVHRIFDVMGSPTDSLWPQVDSLPWYELVKPLRMRPNAFKHRYGFLLSDNCFDLAQKLLTVNPEQRITAEEALKHSYFTEDPVPEPLHFLKDVVGEWHEFETKKRRKKEREDKQRKDSEGRSEAKSLVERSVQEK</sequence>
<evidence type="ECO:0000256" key="12">
    <source>
        <dbReference type="ARBA" id="ARBA00049280"/>
    </source>
</evidence>
<dbReference type="Proteomes" id="UP000094336">
    <property type="component" value="Unassembled WGS sequence"/>
</dbReference>
<evidence type="ECO:0000256" key="8">
    <source>
        <dbReference type="ARBA" id="ARBA00022840"/>
    </source>
</evidence>
<dbReference type="GO" id="GO:0005730">
    <property type="term" value="C:nucleolus"/>
    <property type="evidence" value="ECO:0007669"/>
    <property type="project" value="EnsemblFungi"/>
</dbReference>
<evidence type="ECO:0000256" key="4">
    <source>
        <dbReference type="ARBA" id="ARBA00022527"/>
    </source>
</evidence>
<evidence type="ECO:0000256" key="3">
    <source>
        <dbReference type="ARBA" id="ARBA00012425"/>
    </source>
</evidence>
<evidence type="ECO:0000256" key="9">
    <source>
        <dbReference type="ARBA" id="ARBA00041018"/>
    </source>
</evidence>
<dbReference type="FunFam" id="1.10.510.10:FF:000415">
    <property type="entry name" value="CMGC/CDK/CRK7 protein kinase, variant"/>
    <property type="match status" value="1"/>
</dbReference>
<name>A0A1E3QTI7_9ASCO</name>
<feature type="compositionally biased region" description="Basic and acidic residues" evidence="14">
    <location>
        <begin position="291"/>
        <end position="317"/>
    </location>
</feature>